<dbReference type="Pfam" id="PF14403">
    <property type="entry name" value="CP_ATPgrasp_2"/>
    <property type="match status" value="1"/>
</dbReference>
<name>A0ABU7MMQ1_9ACTN</name>
<evidence type="ECO:0000256" key="2">
    <source>
        <dbReference type="ARBA" id="ARBA00022741"/>
    </source>
</evidence>
<keyword evidence="3 5" id="KW-0067">ATP-binding</keyword>
<evidence type="ECO:0000256" key="5">
    <source>
        <dbReference type="HAMAP-Rule" id="MF_01609"/>
    </source>
</evidence>
<dbReference type="Proteomes" id="UP001335729">
    <property type="component" value="Unassembled WGS sequence"/>
</dbReference>
<evidence type="ECO:0000256" key="4">
    <source>
        <dbReference type="ARBA" id="ARBA00048819"/>
    </source>
</evidence>
<dbReference type="PANTHER" id="PTHR34595">
    <property type="entry name" value="BLR5612 PROTEIN"/>
    <property type="match status" value="1"/>
</dbReference>
<dbReference type="SUPFAM" id="SSF56059">
    <property type="entry name" value="Glutathione synthetase ATP-binding domain-like"/>
    <property type="match status" value="1"/>
</dbReference>
<comment type="similarity">
    <text evidence="5">Belongs to the glutamate--cysteine ligase type 2 family. YbdK subfamily.</text>
</comment>
<evidence type="ECO:0000256" key="1">
    <source>
        <dbReference type="ARBA" id="ARBA00022598"/>
    </source>
</evidence>
<dbReference type="Gene3D" id="3.30.1490.270">
    <property type="match status" value="1"/>
</dbReference>
<dbReference type="Gene3D" id="3.40.50.11290">
    <property type="match status" value="1"/>
</dbReference>
<dbReference type="PANTHER" id="PTHR34595:SF7">
    <property type="entry name" value="SLL1039 PROTEIN"/>
    <property type="match status" value="1"/>
</dbReference>
<comment type="function">
    <text evidence="5">ATP-dependent carboxylate-amine ligase which exhibits weak glutamate--cysteine ligase activity.</text>
</comment>
<dbReference type="RefSeq" id="WP_330502893.1">
    <property type="nucleotide sequence ID" value="NZ_JAZDUE010000001.1"/>
</dbReference>
<proteinExistence type="inferred from homology"/>
<dbReference type="Gene3D" id="3.30.590.20">
    <property type="match status" value="1"/>
</dbReference>
<dbReference type="InterPro" id="IPR051680">
    <property type="entry name" value="ATP-dep_Glu-Cys_Ligase-2"/>
</dbReference>
<evidence type="ECO:0000313" key="7">
    <source>
        <dbReference type="EMBL" id="MEE4021533.1"/>
    </source>
</evidence>
<evidence type="ECO:0000259" key="6">
    <source>
        <dbReference type="Pfam" id="PF14403"/>
    </source>
</evidence>
<protein>
    <recommendedName>
        <fullName evidence="5">Putative glutamate--cysteine ligase 2</fullName>
        <ecNumber evidence="5">6.3.2.2</ecNumber>
    </recommendedName>
    <alternativeName>
        <fullName evidence="5">Gamma-glutamylcysteine synthetase 2</fullName>
        <shortName evidence="5">GCS 2</shortName>
        <shortName evidence="5">Gamma-GCS 2</shortName>
    </alternativeName>
</protein>
<dbReference type="InterPro" id="IPR014746">
    <property type="entry name" value="Gln_synth/guanido_kin_cat_dom"/>
</dbReference>
<keyword evidence="8" id="KW-1185">Reference proteome</keyword>
<dbReference type="SUPFAM" id="SSF55931">
    <property type="entry name" value="Glutamine synthetase/guanido kinase"/>
    <property type="match status" value="1"/>
</dbReference>
<dbReference type="HAMAP" id="MF_01609">
    <property type="entry name" value="Glu_cys_ligase_2"/>
    <property type="match status" value="1"/>
</dbReference>
<dbReference type="EMBL" id="JAZDUE010000001">
    <property type="protein sequence ID" value="MEE4021533.1"/>
    <property type="molecule type" value="Genomic_DNA"/>
</dbReference>
<accession>A0ABU7MMQ1</accession>
<organism evidence="7 8">
    <name type="scientific">Gordonia prachuapensis</name>
    <dbReference type="NCBI Taxonomy" id="3115651"/>
    <lineage>
        <taxon>Bacteria</taxon>
        <taxon>Bacillati</taxon>
        <taxon>Actinomycetota</taxon>
        <taxon>Actinomycetes</taxon>
        <taxon>Mycobacteriales</taxon>
        <taxon>Gordoniaceae</taxon>
        <taxon>Gordonia</taxon>
    </lineage>
</organism>
<keyword evidence="2 5" id="KW-0547">Nucleotide-binding</keyword>
<dbReference type="NCBIfam" id="NF010041">
    <property type="entry name" value="PRK13517.1-1"/>
    <property type="match status" value="1"/>
</dbReference>
<dbReference type="GO" id="GO:0004357">
    <property type="term" value="F:glutamate-cysteine ligase activity"/>
    <property type="evidence" value="ECO:0007669"/>
    <property type="project" value="UniProtKB-EC"/>
</dbReference>
<keyword evidence="1 5" id="KW-0436">Ligase</keyword>
<feature type="domain" description="Circularly permuted ATP-grasp type 2" evidence="6">
    <location>
        <begin position="478"/>
        <end position="862"/>
    </location>
</feature>
<sequence>MTADIERADPGDLRRGTRRVGVEEEFHLVDLRSSRLTTRAPELLEILPDDGPYVEELQSCVIEANSGVFDTLTDLRDNLRSHRAGLVDAARTLGIGVVAAGSVPLAVPTQMRVTESPRYRRMLADYQLLAREQLICGTQVHVDVTDRDEAVAVASRLAHHIPTLLAVSASSPFWADGSDTGYASVRTLVWQRWPTTGPFPAVRDADEYDTEIDRLISSGVISDPGMVYFDVRPSAHVGTLELRVCDSCPSIDTITLIAALFRALVTREAARLDEPAAPTPPALYRAAVWQAARSGLEGDLIDVARAAPRPAADVVADLAASLRPILEETGDWTLVDELTRTTIDAGSSSARQRRILRRTGRLTAVVDGLLAETAGTLTAAARPYDPDGRLLHGYQRAEPVADVPMVETPERLSYDEAVDRAAIARPGYREILSAAADLGAVELRKRQYQIEREQSTDGVTFRVSGQDRAQLFPLDVIPRYIGADDWRRVGAGLRQRALALNAFIVDVYRDQRIVADGIIPPEALDRAPGYRLTGRVPSWQRVRTHICGTDLVSPAPGQFLVLEDNLRVPSGIAYAMSNRALMTQFLPELPMPAETMSVAGVPHMIRDTITAAAPPDPDPDGVDIMLSSGWTDSAWFEHTLLARGADLRLATPENISVEAGDTDRARVFVHHGTRRTPVNTAYVRMDEDMLLSSKGFDDQPLRAGILAALAAGRLSIVNALGNGIGDDKAIYYHVPAMIRYYLGEEPLIGQVRTWLCAERHQRDHVLANLAHLVVKPIDGLGGSGITIGPECTDAELARRREDLMAQPERYIAQEVIALSTHPTFDGNGFYAHHVDLRVFVHLRDEDGQVRAHIAPAALSRVAPAGSLIVNSSRGGGGKDTWVQDVGTHGVGVHGVGMHGVGAHGVGAATGEE</sequence>
<comment type="caution">
    <text evidence="7">The sequence shown here is derived from an EMBL/GenBank/DDBJ whole genome shotgun (WGS) entry which is preliminary data.</text>
</comment>
<dbReference type="Pfam" id="PF04107">
    <property type="entry name" value="GCS2"/>
    <property type="match status" value="1"/>
</dbReference>
<dbReference type="NCBIfam" id="TIGR02050">
    <property type="entry name" value="gshA_cyan_rel"/>
    <property type="match status" value="1"/>
</dbReference>
<dbReference type="InterPro" id="IPR025841">
    <property type="entry name" value="CP_ATPgrasp_2"/>
</dbReference>
<dbReference type="EC" id="6.3.2.2" evidence="5"/>
<evidence type="ECO:0000313" key="8">
    <source>
        <dbReference type="Proteomes" id="UP001335729"/>
    </source>
</evidence>
<dbReference type="InterPro" id="IPR006336">
    <property type="entry name" value="GCS2"/>
</dbReference>
<dbReference type="InterPro" id="IPR011793">
    <property type="entry name" value="YbdK"/>
</dbReference>
<comment type="catalytic activity">
    <reaction evidence="4 5">
        <text>L-cysteine + L-glutamate + ATP = gamma-L-glutamyl-L-cysteine + ADP + phosphate + H(+)</text>
        <dbReference type="Rhea" id="RHEA:13285"/>
        <dbReference type="ChEBI" id="CHEBI:15378"/>
        <dbReference type="ChEBI" id="CHEBI:29985"/>
        <dbReference type="ChEBI" id="CHEBI:30616"/>
        <dbReference type="ChEBI" id="CHEBI:35235"/>
        <dbReference type="ChEBI" id="CHEBI:43474"/>
        <dbReference type="ChEBI" id="CHEBI:58173"/>
        <dbReference type="ChEBI" id="CHEBI:456216"/>
        <dbReference type="EC" id="6.3.2.2"/>
    </reaction>
</comment>
<reference evidence="7 8" key="1">
    <citation type="submission" date="2024-01" db="EMBL/GenBank/DDBJ databases">
        <title>Draft genome sequence of Gordonia sp. PKS22-38.</title>
        <authorList>
            <person name="Suphannarot A."/>
            <person name="Mingma R."/>
        </authorList>
    </citation>
    <scope>NUCLEOTIDE SEQUENCE [LARGE SCALE GENOMIC DNA]</scope>
    <source>
        <strain evidence="7 8">PKS22-38</strain>
    </source>
</reference>
<evidence type="ECO:0000256" key="3">
    <source>
        <dbReference type="ARBA" id="ARBA00022840"/>
    </source>
</evidence>
<gene>
    <name evidence="7" type="ORF">V1Y59_00475</name>
</gene>